<evidence type="ECO:0000256" key="2">
    <source>
        <dbReference type="SAM" id="Phobius"/>
    </source>
</evidence>
<feature type="transmembrane region" description="Helical" evidence="2">
    <location>
        <begin position="84"/>
        <end position="105"/>
    </location>
</feature>
<feature type="compositionally biased region" description="Low complexity" evidence="1">
    <location>
        <begin position="1"/>
        <end position="13"/>
    </location>
</feature>
<accession>A0A1S1Q789</accession>
<proteinExistence type="predicted"/>
<keyword evidence="2" id="KW-1133">Transmembrane helix</keyword>
<name>A0A1S1Q789_9ACTN</name>
<dbReference type="Proteomes" id="UP000179769">
    <property type="component" value="Unassembled WGS sequence"/>
</dbReference>
<gene>
    <name evidence="3" type="ORF">BBK14_18155</name>
</gene>
<sequence>MRAAGPAPRRAAGLEPVSTTGYQERVADHLPDGYSVPGAGYRGVPDEGYRRPGELHELPRRFDHDPDEADVPAPRRRRNPVLTLVKIALVGAMIVIGVSVGRVLALPGDQGSLSRMADWARDNHLSVVVDQVDRLR</sequence>
<evidence type="ECO:0000313" key="3">
    <source>
        <dbReference type="EMBL" id="OHV28064.1"/>
    </source>
</evidence>
<evidence type="ECO:0000256" key="1">
    <source>
        <dbReference type="SAM" id="MobiDB-lite"/>
    </source>
</evidence>
<dbReference type="OrthoDB" id="3218578at2"/>
<organism evidence="3 4">
    <name type="scientific">Parafrankia soli</name>
    <dbReference type="NCBI Taxonomy" id="2599596"/>
    <lineage>
        <taxon>Bacteria</taxon>
        <taxon>Bacillati</taxon>
        <taxon>Actinomycetota</taxon>
        <taxon>Actinomycetes</taxon>
        <taxon>Frankiales</taxon>
        <taxon>Frankiaceae</taxon>
        <taxon>Parafrankia</taxon>
    </lineage>
</organism>
<feature type="region of interest" description="Disordered" evidence="1">
    <location>
        <begin position="1"/>
        <end position="52"/>
    </location>
</feature>
<keyword evidence="2" id="KW-0812">Transmembrane</keyword>
<comment type="caution">
    <text evidence="3">The sequence shown here is derived from an EMBL/GenBank/DDBJ whole genome shotgun (WGS) entry which is preliminary data.</text>
</comment>
<keyword evidence="2" id="KW-0472">Membrane</keyword>
<dbReference type="RefSeq" id="WP_071063926.1">
    <property type="nucleotide sequence ID" value="NZ_MAXA01000214.1"/>
</dbReference>
<evidence type="ECO:0000313" key="4">
    <source>
        <dbReference type="Proteomes" id="UP000179769"/>
    </source>
</evidence>
<keyword evidence="4" id="KW-1185">Reference proteome</keyword>
<dbReference type="EMBL" id="MAXA01000214">
    <property type="protein sequence ID" value="OHV28064.1"/>
    <property type="molecule type" value="Genomic_DNA"/>
</dbReference>
<protein>
    <submittedName>
        <fullName evidence="3">Uncharacterized protein</fullName>
    </submittedName>
</protein>
<reference evidence="4" key="1">
    <citation type="submission" date="2016-07" db="EMBL/GenBank/DDBJ databases">
        <title>Frankia sp. NRRL B-16219 Genome sequencing.</title>
        <authorList>
            <person name="Ghodhbane-Gtari F."/>
            <person name="Swanson E."/>
            <person name="Gueddou A."/>
            <person name="Louati M."/>
            <person name="Nouioui I."/>
            <person name="Hezbri K."/>
            <person name="Abebe-Akele F."/>
            <person name="Simpson S."/>
            <person name="Morris K."/>
            <person name="Thomas K."/>
            <person name="Gtari M."/>
            <person name="Tisa L.S."/>
        </authorList>
    </citation>
    <scope>NUCLEOTIDE SEQUENCE [LARGE SCALE GENOMIC DNA]</scope>
    <source>
        <strain evidence="4">NRRL B-16219</strain>
    </source>
</reference>
<dbReference type="AlphaFoldDB" id="A0A1S1Q789"/>